<organism evidence="2 3">
    <name type="scientific">Acinetobacter baylyi (strain ATCC 33305 / BD413 / ADP1)</name>
    <dbReference type="NCBI Taxonomy" id="62977"/>
    <lineage>
        <taxon>Bacteria</taxon>
        <taxon>Pseudomonadati</taxon>
        <taxon>Pseudomonadota</taxon>
        <taxon>Gammaproteobacteria</taxon>
        <taxon>Moraxellales</taxon>
        <taxon>Moraxellaceae</taxon>
        <taxon>Acinetobacter</taxon>
    </lineage>
</organism>
<name>Q6FC25_ACIAD</name>
<sequence>MKRLSHITLSKVNLQCVTQSLCQPLNDQIIYPNHLIQLFLILYYLLMNSIHVYFFNKAVEIETLIKNNNYISC</sequence>
<feature type="transmembrane region" description="Helical" evidence="1">
    <location>
        <begin position="35"/>
        <end position="56"/>
    </location>
</feature>
<gene>
    <name evidence="2" type="ordered locus">ACIAD1532</name>
</gene>
<evidence type="ECO:0000313" key="3">
    <source>
        <dbReference type="Proteomes" id="UP000000430"/>
    </source>
</evidence>
<evidence type="ECO:0000256" key="1">
    <source>
        <dbReference type="SAM" id="Phobius"/>
    </source>
</evidence>
<reference evidence="2 3" key="1">
    <citation type="journal article" date="2004" name="Nucleic Acids Res.">
        <title>Unique features revealed by the genome sequence of Acinetobacter sp. ADP1, a versatile and naturally transformation competent bacterium.</title>
        <authorList>
            <person name="Barbe V."/>
            <person name="Vallenet D."/>
            <person name="Fonknechten N."/>
            <person name="Kreimeyer A."/>
            <person name="Oztas S."/>
            <person name="Labarre L."/>
            <person name="Cruveiller S."/>
            <person name="Robert C."/>
            <person name="Duprat S."/>
            <person name="Wincker P."/>
            <person name="Ornston L.N."/>
            <person name="Weissenbach J."/>
            <person name="Marliere P."/>
            <person name="Cohen G.N."/>
            <person name="Medigue C."/>
        </authorList>
    </citation>
    <scope>NUCLEOTIDE SEQUENCE [LARGE SCALE GENOMIC DNA]</scope>
    <source>
        <strain evidence="3">ATCC 33305 / BD413 / ADP1</strain>
    </source>
</reference>
<dbReference type="HOGENOM" id="CLU_2696024_0_0_6"/>
<dbReference type="Proteomes" id="UP000000430">
    <property type="component" value="Chromosome"/>
</dbReference>
<evidence type="ECO:0000313" key="2">
    <source>
        <dbReference type="EMBL" id="CAG68386.1"/>
    </source>
</evidence>
<dbReference type="AlphaFoldDB" id="Q6FC25"/>
<dbReference type="EMBL" id="CR543861">
    <property type="protein sequence ID" value="CAG68386.1"/>
    <property type="molecule type" value="Genomic_DNA"/>
</dbReference>
<dbReference type="KEGG" id="aci:ACIAD1532"/>
<keyword evidence="1" id="KW-0812">Transmembrane</keyword>
<keyword evidence="1" id="KW-0472">Membrane</keyword>
<keyword evidence="1" id="KW-1133">Transmembrane helix</keyword>
<protein>
    <submittedName>
        <fullName evidence="2">Uncharacterized protein</fullName>
    </submittedName>
</protein>
<accession>Q6FC25</accession>
<proteinExistence type="predicted"/>